<dbReference type="InterPro" id="IPR038066">
    <property type="entry name" value="Spc24_Fungi_globular_sf"/>
</dbReference>
<keyword evidence="10" id="KW-0539">Nucleus</keyword>
<dbReference type="InterPro" id="IPR032466">
    <property type="entry name" value="Metal_Hydrolase"/>
</dbReference>
<keyword evidence="8" id="KW-0995">Kinetochore</keyword>
<feature type="compositionally biased region" description="Acidic residues" evidence="14">
    <location>
        <begin position="508"/>
        <end position="521"/>
    </location>
</feature>
<dbReference type="Gene3D" id="3.20.20.140">
    <property type="entry name" value="Metal-dependent hydrolases"/>
    <property type="match status" value="1"/>
</dbReference>
<dbReference type="SUPFAM" id="SSF51556">
    <property type="entry name" value="Metallo-dependent hydrolases"/>
    <property type="match status" value="1"/>
</dbReference>
<keyword evidence="12" id="KW-0137">Centromere</keyword>
<evidence type="ECO:0000256" key="13">
    <source>
        <dbReference type="SAM" id="Coils"/>
    </source>
</evidence>
<comment type="caution">
    <text evidence="15">The sequence shown here is derived from an EMBL/GenBank/DDBJ whole genome shotgun (WGS) entry which is preliminary data.</text>
</comment>
<evidence type="ECO:0000256" key="11">
    <source>
        <dbReference type="ARBA" id="ARBA00023306"/>
    </source>
</evidence>
<dbReference type="GO" id="GO:0005815">
    <property type="term" value="C:microtubule organizing center"/>
    <property type="evidence" value="ECO:0007669"/>
    <property type="project" value="UniProtKB-SubCell"/>
</dbReference>
<evidence type="ECO:0000256" key="2">
    <source>
        <dbReference type="ARBA" id="ARBA00004267"/>
    </source>
</evidence>
<dbReference type="CDD" id="cd11565">
    <property type="entry name" value="RWD_Spc24"/>
    <property type="match status" value="1"/>
</dbReference>
<dbReference type="GO" id="GO:0000776">
    <property type="term" value="C:kinetochore"/>
    <property type="evidence" value="ECO:0007669"/>
    <property type="project" value="UniProtKB-KW"/>
</dbReference>
<proteinExistence type="predicted"/>
<dbReference type="InterPro" id="IPR053044">
    <property type="entry name" value="Metallo-hydrolase/TatD-type"/>
</dbReference>
<reference evidence="15" key="1">
    <citation type="submission" date="2022-11" db="EMBL/GenBank/DDBJ databases">
        <authorList>
            <person name="Scott C."/>
            <person name="Bruce N."/>
        </authorList>
    </citation>
    <scope>NUCLEOTIDE SEQUENCE</scope>
</reference>
<comment type="subcellular location">
    <subcellularLocation>
        <location evidence="3">Chromosome</location>
        <location evidence="3">Centromere</location>
        <location evidence="3">Kinetochore</location>
    </subcellularLocation>
    <subcellularLocation>
        <location evidence="2">Cytoplasm</location>
        <location evidence="2">Cytoskeleton</location>
        <location evidence="2">Microtubule organizing center</location>
    </subcellularLocation>
    <subcellularLocation>
        <location evidence="1">Nucleus</location>
    </subcellularLocation>
</comment>
<evidence type="ECO:0000256" key="7">
    <source>
        <dbReference type="ARBA" id="ARBA00022776"/>
    </source>
</evidence>
<dbReference type="OrthoDB" id="413993at2759"/>
<dbReference type="GO" id="GO:0051301">
    <property type="term" value="P:cell division"/>
    <property type="evidence" value="ECO:0007669"/>
    <property type="project" value="UniProtKB-KW"/>
</dbReference>
<keyword evidence="5" id="KW-0158">Chromosome</keyword>
<keyword evidence="9 13" id="KW-0175">Coiled coil</keyword>
<dbReference type="PANTHER" id="PTHR47345:SF1">
    <property type="entry name" value="CUT9-INTERACTING PROTEIN SCN1"/>
    <property type="match status" value="1"/>
</dbReference>
<dbReference type="EMBL" id="CALLCH030000001">
    <property type="protein sequence ID" value="CAI4210863.1"/>
    <property type="molecule type" value="Genomic_DNA"/>
</dbReference>
<evidence type="ECO:0000256" key="8">
    <source>
        <dbReference type="ARBA" id="ARBA00022838"/>
    </source>
</evidence>
<evidence type="ECO:0000256" key="5">
    <source>
        <dbReference type="ARBA" id="ARBA00022454"/>
    </source>
</evidence>
<evidence type="ECO:0000256" key="3">
    <source>
        <dbReference type="ARBA" id="ARBA00004629"/>
    </source>
</evidence>
<keyword evidence="6" id="KW-0132">Cell division</keyword>
<evidence type="ECO:0000256" key="6">
    <source>
        <dbReference type="ARBA" id="ARBA00022618"/>
    </source>
</evidence>
<feature type="region of interest" description="Disordered" evidence="14">
    <location>
        <begin position="411"/>
        <end position="434"/>
    </location>
</feature>
<feature type="region of interest" description="Disordered" evidence="14">
    <location>
        <begin position="499"/>
        <end position="521"/>
    </location>
</feature>
<dbReference type="GO" id="GO:0005634">
    <property type="term" value="C:nucleus"/>
    <property type="evidence" value="ECO:0007669"/>
    <property type="project" value="UniProtKB-SubCell"/>
</dbReference>
<dbReference type="Pfam" id="PF08286">
    <property type="entry name" value="Spc24"/>
    <property type="match status" value="1"/>
</dbReference>
<dbReference type="Proteomes" id="UP000838763">
    <property type="component" value="Unassembled WGS sequence"/>
</dbReference>
<organism evidence="15 16">
    <name type="scientific">Parascedosporium putredinis</name>
    <dbReference type="NCBI Taxonomy" id="1442378"/>
    <lineage>
        <taxon>Eukaryota</taxon>
        <taxon>Fungi</taxon>
        <taxon>Dikarya</taxon>
        <taxon>Ascomycota</taxon>
        <taxon>Pezizomycotina</taxon>
        <taxon>Sordariomycetes</taxon>
        <taxon>Hypocreomycetidae</taxon>
        <taxon>Microascales</taxon>
        <taxon>Microascaceae</taxon>
        <taxon>Parascedosporium</taxon>
    </lineage>
</organism>
<sequence length="625" mass="68246">MSIRRNQKQDQCVSTSKQLIDHTIKNFNIAPDKQAVSRINESLSTLGQARELRAKEAEDAIRRLARSMKTKTAQHEELVASHSSADHASEIARLDTQKFRTAKAASDAEMEAERLALQAADLAARLQELELQGLDGGDSAKRRDPIDDEVLLRLKVYRSLGIDIERDERDGEFTKAVIRNDRKGDVHVVNMDKKFSRPTLGINPGPVSFVGEEASADIRLAELRRRLLRKPAVEAGDKGATGGGIPILEGNWGCESVVAELPVCSMSLGGARYLASLTKSTIREQHPSPARGDEPQPSTPFPWDAGAFDAHCHPTDTMSSIASIPDMKSHLLTIMATRSQDQDLVNEVASQYGLKQRSDLKGSGSSKKHLPAPIPLSSFLDATRSRVKAHPVAMIGEIGIDKAFRLPEKWTHSGPEPLDPDDSLTPGGRAGRRLSPHSVAIGHQIAILQAQLRLAGELAIPVSVHGVQAHGVLYDAVAACWKGHERDVLSKRERRRVAPNAENWSTSDESDGDGEDDEFADDDGSVEVLKRYIKPQVPVDVYFSLSVAVNLSTPSAHSKFAEIVAAIPDDRLLVESDLHEAGPAMDEALEDIYRRVCEAKGWGLREGVERIAANFVTFVFGAEDS</sequence>
<keyword evidence="7" id="KW-0498">Mitosis</keyword>
<evidence type="ECO:0000256" key="10">
    <source>
        <dbReference type="ARBA" id="ARBA00023242"/>
    </source>
</evidence>
<dbReference type="Gene3D" id="3.30.160.430">
    <property type="match status" value="1"/>
</dbReference>
<evidence type="ECO:0000256" key="4">
    <source>
        <dbReference type="ARBA" id="ARBA00013874"/>
    </source>
</evidence>
<protein>
    <recommendedName>
        <fullName evidence="4">Probable kinetochore protein SPC24</fullName>
    </recommendedName>
</protein>
<dbReference type="PANTHER" id="PTHR47345">
    <property type="entry name" value="CUT9-INTERACTING PROTEIN SCN1"/>
    <property type="match status" value="1"/>
</dbReference>
<keyword evidence="11" id="KW-0131">Cell cycle</keyword>
<keyword evidence="16" id="KW-1185">Reference proteome</keyword>
<name>A0A9P1M784_9PEZI</name>
<accession>A0A9P1M784</accession>
<evidence type="ECO:0000256" key="1">
    <source>
        <dbReference type="ARBA" id="ARBA00004123"/>
    </source>
</evidence>
<feature type="region of interest" description="Disordered" evidence="14">
    <location>
        <begin position="283"/>
        <end position="309"/>
    </location>
</feature>
<dbReference type="GO" id="GO:0016788">
    <property type="term" value="F:hydrolase activity, acting on ester bonds"/>
    <property type="evidence" value="ECO:0007669"/>
    <property type="project" value="InterPro"/>
</dbReference>
<evidence type="ECO:0000256" key="14">
    <source>
        <dbReference type="SAM" id="MobiDB-lite"/>
    </source>
</evidence>
<evidence type="ECO:0000313" key="16">
    <source>
        <dbReference type="Proteomes" id="UP000838763"/>
    </source>
</evidence>
<evidence type="ECO:0000313" key="15">
    <source>
        <dbReference type="EMBL" id="CAI4210863.1"/>
    </source>
</evidence>
<evidence type="ECO:0000256" key="12">
    <source>
        <dbReference type="ARBA" id="ARBA00023328"/>
    </source>
</evidence>
<dbReference type="InterPro" id="IPR013252">
    <property type="entry name" value="Ndc80_Spc24"/>
</dbReference>
<gene>
    <name evidence="15" type="ORF">PPNO1_LOCUS662</name>
</gene>
<evidence type="ECO:0000256" key="9">
    <source>
        <dbReference type="ARBA" id="ARBA00023054"/>
    </source>
</evidence>
<dbReference type="AlphaFoldDB" id="A0A9P1M784"/>
<feature type="compositionally biased region" description="Basic and acidic residues" evidence="14">
    <location>
        <begin position="283"/>
        <end position="294"/>
    </location>
</feature>
<dbReference type="InterPro" id="IPR001130">
    <property type="entry name" value="TatD-like"/>
</dbReference>
<dbReference type="SUPFAM" id="SSF143026">
    <property type="entry name" value="Kinetochore globular domain"/>
    <property type="match status" value="1"/>
</dbReference>
<dbReference type="Pfam" id="PF01026">
    <property type="entry name" value="TatD_DNase"/>
    <property type="match status" value="1"/>
</dbReference>
<feature type="coiled-coil region" evidence="13">
    <location>
        <begin position="105"/>
        <end position="132"/>
    </location>
</feature>